<comment type="caution">
    <text evidence="3">The sequence shown here is derived from an EMBL/GenBank/DDBJ whole genome shotgun (WGS) entry which is preliminary data.</text>
</comment>
<feature type="region of interest" description="Disordered" evidence="1">
    <location>
        <begin position="142"/>
        <end position="165"/>
    </location>
</feature>
<keyword evidence="2" id="KW-0472">Membrane</keyword>
<keyword evidence="2" id="KW-1133">Transmembrane helix</keyword>
<reference evidence="3 4" key="1">
    <citation type="submission" date="2018-03" db="EMBL/GenBank/DDBJ databases">
        <title>Draft Genome Sequences of the Obligatory Marine Myxobacteria Enhygromyxa salina SWB007.</title>
        <authorList>
            <person name="Poehlein A."/>
            <person name="Moghaddam J.A."/>
            <person name="Harms H."/>
            <person name="Alanjari M."/>
            <person name="Koenig G.M."/>
            <person name="Daniel R."/>
            <person name="Schaeberle T.F."/>
        </authorList>
    </citation>
    <scope>NUCLEOTIDE SEQUENCE [LARGE SCALE GENOMIC DNA]</scope>
    <source>
        <strain evidence="3 4">SWB007</strain>
    </source>
</reference>
<evidence type="ECO:0000313" key="4">
    <source>
        <dbReference type="Proteomes" id="UP000238823"/>
    </source>
</evidence>
<evidence type="ECO:0000256" key="1">
    <source>
        <dbReference type="SAM" id="MobiDB-lite"/>
    </source>
</evidence>
<proteinExistence type="predicted"/>
<dbReference type="Proteomes" id="UP000238823">
    <property type="component" value="Unassembled WGS sequence"/>
</dbReference>
<accession>A0A2S9YUQ9</accession>
<evidence type="ECO:0000256" key="2">
    <source>
        <dbReference type="SAM" id="Phobius"/>
    </source>
</evidence>
<dbReference type="RefSeq" id="WP_106088492.1">
    <property type="nucleotide sequence ID" value="NZ_PVNL01000035.1"/>
</dbReference>
<name>A0A2S9YUQ9_9BACT</name>
<keyword evidence="2" id="KW-0812">Transmembrane</keyword>
<evidence type="ECO:0000313" key="3">
    <source>
        <dbReference type="EMBL" id="PRQ08826.1"/>
    </source>
</evidence>
<protein>
    <submittedName>
        <fullName evidence="3">Uncharacterized protein</fullName>
    </submittedName>
</protein>
<dbReference type="AlphaFoldDB" id="A0A2S9YUQ9"/>
<feature type="transmembrane region" description="Helical" evidence="2">
    <location>
        <begin position="53"/>
        <end position="74"/>
    </location>
</feature>
<dbReference type="EMBL" id="PVNL01000035">
    <property type="protein sequence ID" value="PRQ08826.1"/>
    <property type="molecule type" value="Genomic_DNA"/>
</dbReference>
<organism evidence="3 4">
    <name type="scientific">Enhygromyxa salina</name>
    <dbReference type="NCBI Taxonomy" id="215803"/>
    <lineage>
        <taxon>Bacteria</taxon>
        <taxon>Pseudomonadati</taxon>
        <taxon>Myxococcota</taxon>
        <taxon>Polyangia</taxon>
        <taxon>Nannocystales</taxon>
        <taxon>Nannocystaceae</taxon>
        <taxon>Enhygromyxa</taxon>
    </lineage>
</organism>
<feature type="transmembrane region" description="Helical" evidence="2">
    <location>
        <begin position="20"/>
        <end position="41"/>
    </location>
</feature>
<gene>
    <name evidence="3" type="ORF">ENSA7_14580</name>
</gene>
<sequence length="165" mass="17912">MTDANPAYALFERAVNKRRLSNRIAAVVVTLMSIAAVYWGFSETGDRSMARMARMATLGAFGLLFGPIVLGLSFRASKGLEAIGSPQRIVWFYTVNQVQHITGVMIGTGDGKLHKLPVPSLEEGPQAVALLRQVATEATEGFSEERRVKFRAQPESLRKTTGAAS</sequence>